<evidence type="ECO:0000313" key="11">
    <source>
        <dbReference type="EMBL" id="KAK7113412.1"/>
    </source>
</evidence>
<evidence type="ECO:0000256" key="9">
    <source>
        <dbReference type="SAM" id="SignalP"/>
    </source>
</evidence>
<evidence type="ECO:0000256" key="4">
    <source>
        <dbReference type="ARBA" id="ARBA00022801"/>
    </source>
</evidence>
<dbReference type="InterPro" id="IPR036380">
    <property type="entry name" value="Isochorismatase-like_sf"/>
</dbReference>
<evidence type="ECO:0000256" key="6">
    <source>
        <dbReference type="ARBA" id="ARBA00039017"/>
    </source>
</evidence>
<feature type="transmembrane region" description="Helical" evidence="8">
    <location>
        <begin position="289"/>
        <end position="307"/>
    </location>
</feature>
<keyword evidence="9" id="KW-0732">Signal</keyword>
<keyword evidence="12" id="KW-1185">Reference proteome</keyword>
<dbReference type="PANTHER" id="PTHR11080">
    <property type="entry name" value="PYRAZINAMIDASE/NICOTINAMIDASE"/>
    <property type="match status" value="1"/>
</dbReference>
<keyword evidence="8" id="KW-0812">Transmembrane</keyword>
<dbReference type="CDD" id="cd01011">
    <property type="entry name" value="nicotinamidase"/>
    <property type="match status" value="1"/>
</dbReference>
<proteinExistence type="inferred from homology"/>
<comment type="pathway">
    <text evidence="5">Cofactor biosynthesis; nicotinate biosynthesis; nicotinate from nicotinamide: step 1/1.</text>
</comment>
<feature type="domain" description="Isochorismatase-like" evidence="10">
    <location>
        <begin position="142"/>
        <end position="272"/>
    </location>
</feature>
<dbReference type="PANTHER" id="PTHR11080:SF2">
    <property type="entry name" value="LD05707P"/>
    <property type="match status" value="1"/>
</dbReference>
<dbReference type="EC" id="3.5.1.19" evidence="6"/>
<evidence type="ECO:0000256" key="5">
    <source>
        <dbReference type="ARBA" id="ARBA00037900"/>
    </source>
</evidence>
<dbReference type="GO" id="GO:0019363">
    <property type="term" value="P:pyridine nucleotide biosynthetic process"/>
    <property type="evidence" value="ECO:0007669"/>
    <property type="project" value="UniProtKB-KW"/>
</dbReference>
<dbReference type="Pfam" id="PF00857">
    <property type="entry name" value="Isochorismatase"/>
    <property type="match status" value="1"/>
</dbReference>
<dbReference type="Proteomes" id="UP001374579">
    <property type="component" value="Unassembled WGS sequence"/>
</dbReference>
<evidence type="ECO:0000256" key="3">
    <source>
        <dbReference type="ARBA" id="ARBA00022723"/>
    </source>
</evidence>
<dbReference type="SUPFAM" id="SSF52499">
    <property type="entry name" value="Isochorismatase-like hydrolases"/>
    <property type="match status" value="1"/>
</dbReference>
<comment type="similarity">
    <text evidence="1">Belongs to the isochorismatase family.</text>
</comment>
<accession>A0AAN9BXL0</accession>
<dbReference type="InterPro" id="IPR052347">
    <property type="entry name" value="Isochorismatase_Nicotinamidase"/>
</dbReference>
<comment type="caution">
    <text evidence="11">The sequence shown here is derived from an EMBL/GenBank/DDBJ whole genome shotgun (WGS) entry which is preliminary data.</text>
</comment>
<organism evidence="11 12">
    <name type="scientific">Littorina saxatilis</name>
    <dbReference type="NCBI Taxonomy" id="31220"/>
    <lineage>
        <taxon>Eukaryota</taxon>
        <taxon>Metazoa</taxon>
        <taxon>Spiralia</taxon>
        <taxon>Lophotrochozoa</taxon>
        <taxon>Mollusca</taxon>
        <taxon>Gastropoda</taxon>
        <taxon>Caenogastropoda</taxon>
        <taxon>Littorinimorpha</taxon>
        <taxon>Littorinoidea</taxon>
        <taxon>Littorinidae</taxon>
        <taxon>Littorina</taxon>
    </lineage>
</organism>
<keyword evidence="3" id="KW-0479">Metal-binding</keyword>
<name>A0AAN9BXL0_9CAEN</name>
<keyword evidence="4" id="KW-0378">Hydrolase</keyword>
<dbReference type="Gene3D" id="3.40.50.850">
    <property type="entry name" value="Isochorismatase-like"/>
    <property type="match status" value="1"/>
</dbReference>
<evidence type="ECO:0000259" key="10">
    <source>
        <dbReference type="Pfam" id="PF00857"/>
    </source>
</evidence>
<evidence type="ECO:0000256" key="2">
    <source>
        <dbReference type="ARBA" id="ARBA00022642"/>
    </source>
</evidence>
<evidence type="ECO:0000256" key="8">
    <source>
        <dbReference type="SAM" id="Phobius"/>
    </source>
</evidence>
<feature type="signal peptide" evidence="9">
    <location>
        <begin position="1"/>
        <end position="24"/>
    </location>
</feature>
<dbReference type="InterPro" id="IPR000868">
    <property type="entry name" value="Isochorismatase-like_dom"/>
</dbReference>
<evidence type="ECO:0000313" key="12">
    <source>
        <dbReference type="Proteomes" id="UP001374579"/>
    </source>
</evidence>
<keyword evidence="2" id="KW-0662">Pyridine nucleotide biosynthesis</keyword>
<keyword evidence="8" id="KW-1133">Transmembrane helix</keyword>
<keyword evidence="8" id="KW-0472">Membrane</keyword>
<feature type="chain" id="PRO_5042888003" description="nicotinamidase" evidence="9">
    <location>
        <begin position="25"/>
        <end position="309"/>
    </location>
</feature>
<evidence type="ECO:0000256" key="1">
    <source>
        <dbReference type="ARBA" id="ARBA00006336"/>
    </source>
</evidence>
<evidence type="ECO:0000256" key="7">
    <source>
        <dbReference type="ARBA" id="ARBA00043224"/>
    </source>
</evidence>
<sequence>MKMNLCYLFVEGMLVLLTITAALAGTQTVRGHQAALLIIDVQDCFLPRGSLAVSDGDQVIPVINKLREDFKDAFSLVVLSQDWHCPDHVSFASQHPGFNPYSVVNLTYNADGALCHGASVPSNFPYAVDCSNQPGSKLRVVQQTLWPDHCIRNVTSGGTSAEFSPLLTMKDSDVVVRKGYLCGVDSYSAFFDNGGFRQTELNGILKEHNIDLVVVTGLALDYCVYYTSKDAHALGYKVLTVTDAARGVAPGSTEAALEDMKNIGIELITAADLEGALQDPSKGANPGSFSFYLFVALGAVLTAFLVFKS</sequence>
<dbReference type="EMBL" id="JBAMIC010000002">
    <property type="protein sequence ID" value="KAK7113412.1"/>
    <property type="molecule type" value="Genomic_DNA"/>
</dbReference>
<reference evidence="11 12" key="1">
    <citation type="submission" date="2024-02" db="EMBL/GenBank/DDBJ databases">
        <title>Chromosome-scale genome assembly of the rough periwinkle Littorina saxatilis.</title>
        <authorList>
            <person name="De Jode A."/>
            <person name="Faria R."/>
            <person name="Formenti G."/>
            <person name="Sims Y."/>
            <person name="Smith T.P."/>
            <person name="Tracey A."/>
            <person name="Wood J.M.D."/>
            <person name="Zagrodzka Z.B."/>
            <person name="Johannesson K."/>
            <person name="Butlin R.K."/>
            <person name="Leder E.H."/>
        </authorList>
    </citation>
    <scope>NUCLEOTIDE SEQUENCE [LARGE SCALE GENOMIC DNA]</scope>
    <source>
        <strain evidence="11">Snail1</strain>
        <tissue evidence="11">Muscle</tissue>
    </source>
</reference>
<dbReference type="GO" id="GO:0046872">
    <property type="term" value="F:metal ion binding"/>
    <property type="evidence" value="ECO:0007669"/>
    <property type="project" value="UniProtKB-KW"/>
</dbReference>
<dbReference type="GO" id="GO:0008936">
    <property type="term" value="F:nicotinamidase activity"/>
    <property type="evidence" value="ECO:0007669"/>
    <property type="project" value="UniProtKB-EC"/>
</dbReference>
<gene>
    <name evidence="11" type="ORF">V1264_012706</name>
</gene>
<dbReference type="AlphaFoldDB" id="A0AAN9BXL0"/>
<protein>
    <recommendedName>
        <fullName evidence="6">nicotinamidase</fullName>
        <ecNumber evidence="6">3.5.1.19</ecNumber>
    </recommendedName>
    <alternativeName>
        <fullName evidence="7">Nicotinamide deamidase</fullName>
    </alternativeName>
</protein>